<accession>A0AAV7S665</accession>
<dbReference type="Proteomes" id="UP001066276">
    <property type="component" value="Chromosome 5"/>
</dbReference>
<dbReference type="AlphaFoldDB" id="A0AAV7S665"/>
<feature type="compositionally biased region" description="Polar residues" evidence="1">
    <location>
        <begin position="129"/>
        <end position="141"/>
    </location>
</feature>
<dbReference type="EMBL" id="JANPWB010000009">
    <property type="protein sequence ID" value="KAJ1159205.1"/>
    <property type="molecule type" value="Genomic_DNA"/>
</dbReference>
<sequence length="141" mass="15498">MSSTLETIFQSIMAHREETRAEGHQLQVAIRKLQGVVCKVAKACNTIIKRVNDLETRTAALDVNAAGAMGQLKAQESQLVNIQWKLEDQENRQRRNNLQVLGVLHGGPVSLRILRSGRVELGSRGSKGTWHTNSTEAASQG</sequence>
<protein>
    <submittedName>
        <fullName evidence="2">Uncharacterized protein</fullName>
    </submittedName>
</protein>
<name>A0AAV7S665_PLEWA</name>
<evidence type="ECO:0000256" key="1">
    <source>
        <dbReference type="SAM" id="MobiDB-lite"/>
    </source>
</evidence>
<keyword evidence="3" id="KW-1185">Reference proteome</keyword>
<evidence type="ECO:0000313" key="3">
    <source>
        <dbReference type="Proteomes" id="UP001066276"/>
    </source>
</evidence>
<feature type="region of interest" description="Disordered" evidence="1">
    <location>
        <begin position="122"/>
        <end position="141"/>
    </location>
</feature>
<proteinExistence type="predicted"/>
<evidence type="ECO:0000313" key="2">
    <source>
        <dbReference type="EMBL" id="KAJ1159205.1"/>
    </source>
</evidence>
<gene>
    <name evidence="2" type="ORF">NDU88_011873</name>
</gene>
<comment type="caution">
    <text evidence="2">The sequence shown here is derived from an EMBL/GenBank/DDBJ whole genome shotgun (WGS) entry which is preliminary data.</text>
</comment>
<reference evidence="2" key="1">
    <citation type="journal article" date="2022" name="bioRxiv">
        <title>Sequencing and chromosome-scale assembly of the giantPleurodeles waltlgenome.</title>
        <authorList>
            <person name="Brown T."/>
            <person name="Elewa A."/>
            <person name="Iarovenko S."/>
            <person name="Subramanian E."/>
            <person name="Araus A.J."/>
            <person name="Petzold A."/>
            <person name="Susuki M."/>
            <person name="Suzuki K.-i.T."/>
            <person name="Hayashi T."/>
            <person name="Toyoda A."/>
            <person name="Oliveira C."/>
            <person name="Osipova E."/>
            <person name="Leigh N.D."/>
            <person name="Simon A."/>
            <person name="Yun M.H."/>
        </authorList>
    </citation>
    <scope>NUCLEOTIDE SEQUENCE</scope>
    <source>
        <strain evidence="2">20211129_DDA</strain>
        <tissue evidence="2">Liver</tissue>
    </source>
</reference>
<organism evidence="2 3">
    <name type="scientific">Pleurodeles waltl</name>
    <name type="common">Iberian ribbed newt</name>
    <dbReference type="NCBI Taxonomy" id="8319"/>
    <lineage>
        <taxon>Eukaryota</taxon>
        <taxon>Metazoa</taxon>
        <taxon>Chordata</taxon>
        <taxon>Craniata</taxon>
        <taxon>Vertebrata</taxon>
        <taxon>Euteleostomi</taxon>
        <taxon>Amphibia</taxon>
        <taxon>Batrachia</taxon>
        <taxon>Caudata</taxon>
        <taxon>Salamandroidea</taxon>
        <taxon>Salamandridae</taxon>
        <taxon>Pleurodelinae</taxon>
        <taxon>Pleurodeles</taxon>
    </lineage>
</organism>